<dbReference type="Proteomes" id="UP000720124">
    <property type="component" value="Unassembled WGS sequence"/>
</dbReference>
<accession>A0ABS7LRM1</accession>
<gene>
    <name evidence="1" type="ORF">HJA87_29105</name>
</gene>
<sequence length="138" mass="15464">MTLSTADQTRPSEHQILVNLGNRYVVFASQNSMPRSMDFDPEKDSEILPRVADESDVAGHRIAETLRVSGFETVNPPKAYDEGWDVELVDAKGARVLVQIKVAERELKQKDVVKYFEFLAKAAGKGQDAQIWNLTSKN</sequence>
<evidence type="ECO:0000313" key="2">
    <source>
        <dbReference type="Proteomes" id="UP000720124"/>
    </source>
</evidence>
<organism evidence="1 2">
    <name type="scientific">Rhizobium bangladeshense</name>
    <dbReference type="NCBI Taxonomy" id="1138189"/>
    <lineage>
        <taxon>Bacteria</taxon>
        <taxon>Pseudomonadati</taxon>
        <taxon>Pseudomonadota</taxon>
        <taxon>Alphaproteobacteria</taxon>
        <taxon>Hyphomicrobiales</taxon>
        <taxon>Rhizobiaceae</taxon>
        <taxon>Rhizobium/Agrobacterium group</taxon>
        <taxon>Rhizobium</taxon>
    </lineage>
</organism>
<protein>
    <submittedName>
        <fullName evidence="1">Uncharacterized protein</fullName>
    </submittedName>
</protein>
<proteinExistence type="predicted"/>
<name>A0ABS7LRM1_9HYPH</name>
<evidence type="ECO:0000313" key="1">
    <source>
        <dbReference type="EMBL" id="MBY3593908.1"/>
    </source>
</evidence>
<keyword evidence="2" id="KW-1185">Reference proteome</keyword>
<dbReference type="RefSeq" id="WP_222012516.1">
    <property type="nucleotide sequence ID" value="NZ_JABTXI010000015.1"/>
</dbReference>
<comment type="caution">
    <text evidence="1">The sequence shown here is derived from an EMBL/GenBank/DDBJ whole genome shotgun (WGS) entry which is preliminary data.</text>
</comment>
<reference evidence="1 2" key="1">
    <citation type="submission" date="2020-06" db="EMBL/GenBank/DDBJ databases">
        <title>Global-level population genomics: horizontal gene transfer, symbiosis and evolution in Rhizobia.</title>
        <authorList>
            <person name="Gai Y."/>
        </authorList>
    </citation>
    <scope>NUCLEOTIDE SEQUENCE [LARGE SCALE GENOMIC DNA]</scope>
    <source>
        <strain evidence="1 2">PLR6_1b</strain>
    </source>
</reference>
<dbReference type="EMBL" id="JABTXI010000015">
    <property type="protein sequence ID" value="MBY3593908.1"/>
    <property type="molecule type" value="Genomic_DNA"/>
</dbReference>